<evidence type="ECO:0000256" key="5">
    <source>
        <dbReference type="ARBA" id="ARBA00022630"/>
    </source>
</evidence>
<dbReference type="Gene3D" id="1.20.58.100">
    <property type="entry name" value="Fumarate reductase/succinate dehydrogenase flavoprotein-like, C-terminal domain"/>
    <property type="match status" value="1"/>
</dbReference>
<dbReference type="InterPro" id="IPR015939">
    <property type="entry name" value="Fum_Rdtase/Succ_DH_flav-like_C"/>
</dbReference>
<dbReference type="UniPathway" id="UPA00253">
    <property type="reaction ID" value="UER00326"/>
</dbReference>
<evidence type="ECO:0000256" key="1">
    <source>
        <dbReference type="ARBA" id="ARBA00001974"/>
    </source>
</evidence>
<accession>A0A644UDA7</accession>
<dbReference type="NCBIfam" id="TIGR00551">
    <property type="entry name" value="nadB"/>
    <property type="match status" value="1"/>
</dbReference>
<dbReference type="InterPro" id="IPR003953">
    <property type="entry name" value="FAD-dep_OxRdtase_2_FAD-bd"/>
</dbReference>
<dbReference type="EC" id="1.4.3.16" evidence="4"/>
<comment type="similarity">
    <text evidence="3">Belongs to the FAD-dependent oxidoreductase 2 family. NadB subfamily.</text>
</comment>
<dbReference type="NCBIfam" id="NF006567">
    <property type="entry name" value="PRK09077.1"/>
    <property type="match status" value="1"/>
</dbReference>
<dbReference type="GO" id="GO:0034628">
    <property type="term" value="P:'de novo' NAD+ biosynthetic process from L-aspartate"/>
    <property type="evidence" value="ECO:0007669"/>
    <property type="project" value="TreeGrafter"/>
</dbReference>
<dbReference type="EMBL" id="VSSQ01000101">
    <property type="protein sequence ID" value="MPL76841.1"/>
    <property type="molecule type" value="Genomic_DNA"/>
</dbReference>
<evidence type="ECO:0000259" key="10">
    <source>
        <dbReference type="Pfam" id="PF02910"/>
    </source>
</evidence>
<name>A0A644UDA7_9ZZZZ</name>
<dbReference type="Pfam" id="PF02910">
    <property type="entry name" value="Succ_DH_flav_C"/>
    <property type="match status" value="1"/>
</dbReference>
<dbReference type="SUPFAM" id="SSF46977">
    <property type="entry name" value="Succinate dehydrogenase/fumarate reductase flavoprotein C-terminal domain"/>
    <property type="match status" value="1"/>
</dbReference>
<dbReference type="AlphaFoldDB" id="A0A644UDA7"/>
<dbReference type="PANTHER" id="PTHR42716:SF2">
    <property type="entry name" value="L-ASPARTATE OXIDASE, CHLOROPLASTIC"/>
    <property type="match status" value="1"/>
</dbReference>
<dbReference type="PANTHER" id="PTHR42716">
    <property type="entry name" value="L-ASPARTATE OXIDASE"/>
    <property type="match status" value="1"/>
</dbReference>
<dbReference type="InterPro" id="IPR027477">
    <property type="entry name" value="Succ_DH/fumarate_Rdtase_cat_sf"/>
</dbReference>
<dbReference type="InterPro" id="IPR005288">
    <property type="entry name" value="NadB"/>
</dbReference>
<comment type="caution">
    <text evidence="11">The sequence shown here is derived from an EMBL/GenBank/DDBJ whole genome shotgun (WGS) entry which is preliminary data.</text>
</comment>
<sequence length="517" mass="57564">MRYEVDFLVLGSGIAGLSFALKVAEKGKVCILTKDDASESSTKYAQGGIAAVMYQPDSYEKHIQDTLIAGAGICDEKAVRITITESTERVKELILWGTNFDKKSSGAYDLAREGGHSEFRILHHQDSTGSEIERALLEKAKAHPNITIKEKQYAVDLITQHHLGEEVNRHRKDIECYGAYVLNQLDNSIDTYLAKFTLLATGGNGNVYSTTTNPIVATGDGQAMVHRAKGHLADMEFVQFHPTSLYNPLEKPSFLITEAMRGAGGILKTIDGNPFMGKYDKRESLAPRDIVARAIDNEMKVRGDDHVYLDCRAIDKAEIMRHFPNIYAKCLEIGVNITKDMIPVVPAAHYSCGGVVVDENAKTTINNLYSSGECARTGLHGANRLASNSLLEAIVFSHRAAMDCISNFSNINFKKEVPDWNAEGMVFNEEMVLITQTAKELQQIMSNYVGIVRSELRLKRALNRLELIYQETEAIYNRSVLIPKLCELRNLIANSYLIIKMAMARKESVGLHYLVNY</sequence>
<dbReference type="Gene3D" id="3.50.50.60">
    <property type="entry name" value="FAD/NAD(P)-binding domain"/>
    <property type="match status" value="1"/>
</dbReference>
<feature type="domain" description="Fumarate reductase/succinate dehydrogenase flavoprotein-like C-terminal" evidence="10">
    <location>
        <begin position="439"/>
        <end position="513"/>
    </location>
</feature>
<dbReference type="Gene3D" id="3.90.700.10">
    <property type="entry name" value="Succinate dehydrogenase/fumarate reductase flavoprotein, catalytic domain"/>
    <property type="match status" value="1"/>
</dbReference>
<keyword evidence="7" id="KW-0274">FAD</keyword>
<evidence type="ECO:0000259" key="9">
    <source>
        <dbReference type="Pfam" id="PF00890"/>
    </source>
</evidence>
<proteinExistence type="inferred from homology"/>
<dbReference type="InterPro" id="IPR037099">
    <property type="entry name" value="Fum_R/Succ_DH_flav-like_C_sf"/>
</dbReference>
<dbReference type="PRINTS" id="PR00368">
    <property type="entry name" value="FADPNR"/>
</dbReference>
<dbReference type="SUPFAM" id="SSF56425">
    <property type="entry name" value="Succinate dehydrogenase/fumarate reductase flavoprotein, catalytic domain"/>
    <property type="match status" value="1"/>
</dbReference>
<dbReference type="FunFam" id="3.90.700.10:FF:000002">
    <property type="entry name" value="L-aspartate oxidase"/>
    <property type="match status" value="1"/>
</dbReference>
<evidence type="ECO:0000313" key="11">
    <source>
        <dbReference type="EMBL" id="MPL76841.1"/>
    </source>
</evidence>
<comment type="cofactor">
    <cofactor evidence="1">
        <name>FAD</name>
        <dbReference type="ChEBI" id="CHEBI:57692"/>
    </cofactor>
</comment>
<keyword evidence="5" id="KW-0285">Flavoprotein</keyword>
<organism evidence="11">
    <name type="scientific">bioreactor metagenome</name>
    <dbReference type="NCBI Taxonomy" id="1076179"/>
    <lineage>
        <taxon>unclassified sequences</taxon>
        <taxon>metagenomes</taxon>
        <taxon>ecological metagenomes</taxon>
    </lineage>
</organism>
<dbReference type="PIRSF" id="PIRSF000171">
    <property type="entry name" value="SDHA_APRA_LASPO"/>
    <property type="match status" value="1"/>
</dbReference>
<keyword evidence="8 11" id="KW-0560">Oxidoreductase</keyword>
<protein>
    <recommendedName>
        <fullName evidence="4">L-aspartate oxidase</fullName>
        <ecNumber evidence="4">1.4.3.16</ecNumber>
    </recommendedName>
</protein>
<evidence type="ECO:0000256" key="2">
    <source>
        <dbReference type="ARBA" id="ARBA00004950"/>
    </source>
</evidence>
<evidence type="ECO:0000256" key="6">
    <source>
        <dbReference type="ARBA" id="ARBA00022642"/>
    </source>
</evidence>
<dbReference type="InterPro" id="IPR036188">
    <property type="entry name" value="FAD/NAD-bd_sf"/>
</dbReference>
<dbReference type="SUPFAM" id="SSF51905">
    <property type="entry name" value="FAD/NAD(P)-binding domain"/>
    <property type="match status" value="1"/>
</dbReference>
<reference evidence="11" key="1">
    <citation type="submission" date="2019-08" db="EMBL/GenBank/DDBJ databases">
        <authorList>
            <person name="Kucharzyk K."/>
            <person name="Murdoch R.W."/>
            <person name="Higgins S."/>
            <person name="Loffler F."/>
        </authorList>
    </citation>
    <scope>NUCLEOTIDE SEQUENCE</scope>
</reference>
<evidence type="ECO:0000256" key="3">
    <source>
        <dbReference type="ARBA" id="ARBA00008562"/>
    </source>
</evidence>
<comment type="pathway">
    <text evidence="2">Cofactor biosynthesis; NAD(+) biosynthesis; iminoaspartate from L-aspartate (oxidase route): step 1/1.</text>
</comment>
<dbReference type="GO" id="GO:0008734">
    <property type="term" value="F:L-aspartate oxidase activity"/>
    <property type="evidence" value="ECO:0007669"/>
    <property type="project" value="UniProtKB-EC"/>
</dbReference>
<gene>
    <name evidence="11" type="primary">nadB_5</name>
    <name evidence="11" type="ORF">SDC9_22692</name>
</gene>
<evidence type="ECO:0000256" key="7">
    <source>
        <dbReference type="ARBA" id="ARBA00022827"/>
    </source>
</evidence>
<feature type="domain" description="FAD-dependent oxidoreductase 2 FAD-binding" evidence="9">
    <location>
        <begin position="6"/>
        <end position="390"/>
    </location>
</feature>
<evidence type="ECO:0000256" key="4">
    <source>
        <dbReference type="ARBA" id="ARBA00012173"/>
    </source>
</evidence>
<evidence type="ECO:0000256" key="8">
    <source>
        <dbReference type="ARBA" id="ARBA00023002"/>
    </source>
</evidence>
<dbReference type="Pfam" id="PF00890">
    <property type="entry name" value="FAD_binding_2"/>
    <property type="match status" value="1"/>
</dbReference>
<keyword evidence="6" id="KW-0662">Pyridine nucleotide biosynthesis</keyword>